<dbReference type="Proteomes" id="UP000321933">
    <property type="component" value="Unassembled WGS sequence"/>
</dbReference>
<evidence type="ECO:0000313" key="8">
    <source>
        <dbReference type="Proteomes" id="UP000321933"/>
    </source>
</evidence>
<dbReference type="Pfam" id="PF01451">
    <property type="entry name" value="LMWPc"/>
    <property type="match status" value="1"/>
</dbReference>
<dbReference type="PANTHER" id="PTHR11717:SF7">
    <property type="entry name" value="LOW MOLECULAR WEIGHT PHOSPHOTYROSINE PROTEIN PHOSPHATASE"/>
    <property type="match status" value="1"/>
</dbReference>
<evidence type="ECO:0000256" key="5">
    <source>
        <dbReference type="PIRSR" id="PIRSR617867-1"/>
    </source>
</evidence>
<sequence length="160" mass="17428">MSSQVRILFVCLGNICRSPTAHGVFEQMVAARGLSARVEVDSCGTGDWHIGRAPDQRAQAAAAARGYDLQHLRARQVSPADFDRFDYILAMDESNLRDLQAMRPASFTGHLGLFLPFADSPEREVPDPYYGGDEGFDRVLDLIEAASSGLLAEIDGADRA</sequence>
<organism evidence="7 8">
    <name type="scientific">Parahaliea aestuarii</name>
    <dbReference type="NCBI Taxonomy" id="1852021"/>
    <lineage>
        <taxon>Bacteria</taxon>
        <taxon>Pseudomonadati</taxon>
        <taxon>Pseudomonadota</taxon>
        <taxon>Gammaproteobacteria</taxon>
        <taxon>Cellvibrionales</taxon>
        <taxon>Halieaceae</taxon>
        <taxon>Parahaliea</taxon>
    </lineage>
</organism>
<dbReference type="InterPro" id="IPR036196">
    <property type="entry name" value="Ptyr_pPase_sf"/>
</dbReference>
<dbReference type="InterPro" id="IPR023485">
    <property type="entry name" value="Ptyr_pPase"/>
</dbReference>
<accession>A0A5C8ZXA6</accession>
<evidence type="ECO:0000256" key="3">
    <source>
        <dbReference type="ARBA" id="ARBA00022801"/>
    </source>
</evidence>
<dbReference type="EC" id="3.1.3.48" evidence="2"/>
<keyword evidence="3" id="KW-0378">Hydrolase</keyword>
<evidence type="ECO:0000313" key="7">
    <source>
        <dbReference type="EMBL" id="TXS93155.1"/>
    </source>
</evidence>
<keyword evidence="4" id="KW-0904">Protein phosphatase</keyword>
<dbReference type="GO" id="GO:0004725">
    <property type="term" value="F:protein tyrosine phosphatase activity"/>
    <property type="evidence" value="ECO:0007669"/>
    <property type="project" value="UniProtKB-EC"/>
</dbReference>
<dbReference type="FunFam" id="3.40.50.2300:FF:000113">
    <property type="entry name" value="Low molecular weight protein-tyrosine-phosphatase"/>
    <property type="match status" value="1"/>
</dbReference>
<feature type="domain" description="Phosphotyrosine protein phosphatase I" evidence="6">
    <location>
        <begin position="5"/>
        <end position="153"/>
    </location>
</feature>
<evidence type="ECO:0000259" key="6">
    <source>
        <dbReference type="SMART" id="SM00226"/>
    </source>
</evidence>
<reference evidence="7 8" key="1">
    <citation type="submission" date="2019-08" db="EMBL/GenBank/DDBJ databases">
        <title>Parahaliea maris sp. nov., isolated from the surface seawater.</title>
        <authorList>
            <person name="Liu Y."/>
        </authorList>
    </citation>
    <scope>NUCLEOTIDE SEQUENCE [LARGE SCALE GENOMIC DNA]</scope>
    <source>
        <strain evidence="7 8">S2-26</strain>
    </source>
</reference>
<feature type="active site" description="Proton donor" evidence="5">
    <location>
        <position position="127"/>
    </location>
</feature>
<keyword evidence="8" id="KW-1185">Reference proteome</keyword>
<dbReference type="PANTHER" id="PTHR11717">
    <property type="entry name" value="LOW MOLECULAR WEIGHT PROTEIN TYROSINE PHOSPHATASE"/>
    <property type="match status" value="1"/>
</dbReference>
<dbReference type="OrthoDB" id="9784339at2"/>
<comment type="similarity">
    <text evidence="1">Belongs to the low molecular weight phosphotyrosine protein phosphatase family.</text>
</comment>
<gene>
    <name evidence="7" type="ORF">FVW59_04675</name>
</gene>
<dbReference type="SUPFAM" id="SSF52788">
    <property type="entry name" value="Phosphotyrosine protein phosphatases I"/>
    <property type="match status" value="1"/>
</dbReference>
<evidence type="ECO:0000256" key="2">
    <source>
        <dbReference type="ARBA" id="ARBA00013064"/>
    </source>
</evidence>
<name>A0A5C8ZXA6_9GAMM</name>
<dbReference type="SMART" id="SM00226">
    <property type="entry name" value="LMWPc"/>
    <property type="match status" value="1"/>
</dbReference>
<evidence type="ECO:0000256" key="4">
    <source>
        <dbReference type="ARBA" id="ARBA00022912"/>
    </source>
</evidence>
<feature type="active site" description="Nucleophile" evidence="5">
    <location>
        <position position="11"/>
    </location>
</feature>
<dbReference type="PRINTS" id="PR00719">
    <property type="entry name" value="LMWPTPASE"/>
</dbReference>
<dbReference type="CDD" id="cd16343">
    <property type="entry name" value="LMWPTP"/>
    <property type="match status" value="1"/>
</dbReference>
<dbReference type="RefSeq" id="WP_148063091.1">
    <property type="nucleotide sequence ID" value="NZ_VRYZ01000002.1"/>
</dbReference>
<feature type="active site" evidence="5">
    <location>
        <position position="17"/>
    </location>
</feature>
<protein>
    <recommendedName>
        <fullName evidence="2">protein-tyrosine-phosphatase</fullName>
        <ecNumber evidence="2">3.1.3.48</ecNumber>
    </recommendedName>
</protein>
<dbReference type="AlphaFoldDB" id="A0A5C8ZXA6"/>
<dbReference type="Gene3D" id="3.40.50.2300">
    <property type="match status" value="1"/>
</dbReference>
<dbReference type="InterPro" id="IPR050438">
    <property type="entry name" value="LMW_PTPase"/>
</dbReference>
<proteinExistence type="inferred from homology"/>
<evidence type="ECO:0000256" key="1">
    <source>
        <dbReference type="ARBA" id="ARBA00011063"/>
    </source>
</evidence>
<dbReference type="InterPro" id="IPR017867">
    <property type="entry name" value="Tyr_phospatase_low_mol_wt"/>
</dbReference>
<dbReference type="EMBL" id="VRYZ01000002">
    <property type="protein sequence ID" value="TXS93155.1"/>
    <property type="molecule type" value="Genomic_DNA"/>
</dbReference>
<comment type="caution">
    <text evidence="7">The sequence shown here is derived from an EMBL/GenBank/DDBJ whole genome shotgun (WGS) entry which is preliminary data.</text>
</comment>